<dbReference type="GO" id="GO:0005524">
    <property type="term" value="F:ATP binding"/>
    <property type="evidence" value="ECO:0007669"/>
    <property type="project" value="TreeGrafter"/>
</dbReference>
<dbReference type="Proteomes" id="UP000863257">
    <property type="component" value="Unassembled WGS sequence"/>
</dbReference>
<dbReference type="SUPFAM" id="SSF52540">
    <property type="entry name" value="P-loop containing nucleoside triphosphate hydrolases"/>
    <property type="match status" value="1"/>
</dbReference>
<proteinExistence type="predicted"/>
<evidence type="ECO:0000313" key="2">
    <source>
        <dbReference type="EMBL" id="MBN8121555.1"/>
    </source>
</evidence>
<dbReference type="GO" id="GO:0016887">
    <property type="term" value="F:ATP hydrolysis activity"/>
    <property type="evidence" value="ECO:0007669"/>
    <property type="project" value="TreeGrafter"/>
</dbReference>
<dbReference type="EMBL" id="JAFKOQ010000003">
    <property type="protein sequence ID" value="MBN8121555.1"/>
    <property type="molecule type" value="Genomic_DNA"/>
</dbReference>
<dbReference type="InterPro" id="IPR050625">
    <property type="entry name" value="ParA/MinD_ATPase"/>
</dbReference>
<dbReference type="GeneID" id="93895996"/>
<comment type="caution">
    <text evidence="1">The sequence shown here is derived from an EMBL/GenBank/DDBJ whole genome shotgun (WGS) entry which is preliminary data.</text>
</comment>
<protein>
    <submittedName>
        <fullName evidence="1">Type II secretion protein</fullName>
    </submittedName>
</protein>
<accession>A0A087JW52</accession>
<organism evidence="1">
    <name type="scientific">Vibrio vulnificus</name>
    <dbReference type="NCBI Taxonomy" id="672"/>
    <lineage>
        <taxon>Bacteria</taxon>
        <taxon>Pseudomonadati</taxon>
        <taxon>Pseudomonadota</taxon>
        <taxon>Gammaproteobacteria</taxon>
        <taxon>Vibrionales</taxon>
        <taxon>Vibrionaceae</taxon>
        <taxon>Vibrio</taxon>
    </lineage>
</organism>
<reference evidence="1" key="1">
    <citation type="journal article" date="2018" name="Genome Biol.">
        <title>SKESA: strategic k-mer extension for scrupulous assemblies.</title>
        <authorList>
            <person name="Souvorov A."/>
            <person name="Agarwala R."/>
            <person name="Lipman D.J."/>
        </authorList>
    </citation>
    <scope>NUCLEOTIDE SEQUENCE</scope>
    <source>
        <strain evidence="1">BCW_3452</strain>
    </source>
</reference>
<name>A0A087JW52_VIBVL</name>
<reference evidence="1" key="2">
    <citation type="submission" date="2019-01" db="EMBL/GenBank/DDBJ databases">
        <authorList>
            <consortium name="NCBI Pathogen Detection Project"/>
        </authorList>
    </citation>
    <scope>NUCLEOTIDE SEQUENCE</scope>
    <source>
        <strain evidence="1">BCW_3452</strain>
    </source>
</reference>
<dbReference type="GO" id="GO:0009898">
    <property type="term" value="C:cytoplasmic side of plasma membrane"/>
    <property type="evidence" value="ECO:0007669"/>
    <property type="project" value="TreeGrafter"/>
</dbReference>
<dbReference type="GO" id="GO:0051782">
    <property type="term" value="P:negative regulation of cell division"/>
    <property type="evidence" value="ECO:0007669"/>
    <property type="project" value="TreeGrafter"/>
</dbReference>
<dbReference type="EMBL" id="DACRBY010000009">
    <property type="protein sequence ID" value="HAS8539963.1"/>
    <property type="molecule type" value="Genomic_DNA"/>
</dbReference>
<dbReference type="AlphaFoldDB" id="A0A087JW52"/>
<evidence type="ECO:0000313" key="1">
    <source>
        <dbReference type="EMBL" id="HAS8539963.1"/>
    </source>
</evidence>
<gene>
    <name evidence="1" type="ORF">I7730_09200</name>
    <name evidence="2" type="ORF">J0J18_07430</name>
</gene>
<dbReference type="PANTHER" id="PTHR43384:SF13">
    <property type="entry name" value="SLR0110 PROTEIN"/>
    <property type="match status" value="1"/>
</dbReference>
<dbReference type="InterPro" id="IPR027417">
    <property type="entry name" value="P-loop_NTPase"/>
</dbReference>
<dbReference type="OrthoDB" id="5813333at2"/>
<dbReference type="RefSeq" id="WP_011151040.1">
    <property type="nucleotide sequence ID" value="NZ_AP026552.1"/>
</dbReference>
<dbReference type="Gene3D" id="3.40.50.300">
    <property type="entry name" value="P-loop containing nucleotide triphosphate hydrolases"/>
    <property type="match status" value="1"/>
</dbReference>
<dbReference type="Proteomes" id="UP000664056">
    <property type="component" value="Unassembled WGS sequence"/>
</dbReference>
<sequence>MVPQLTARGRYMGEAVKLNRNNDESFARLKTSLHIWVLYSSDRFQLHMGAQLKLCKNLSFDLISMHNFNVSGLTHVTPPDLIFVETGPNWAQKVLSLQEYEAPSDDFEASLIVFGDESDNGALKIALRLGAADFVSDKALVGDFFHLLKNVSDEKFSSRELGELHLFINTKGGCGASTLALNTALEIAGSHPGKVLLLDVDIPFGVISEYLNISPQYSLTDVIEHSKDLDHDSLTAMVTKMESGLHVLGFFHENTAEDFDKAKEIGRLLPVLREIYPYVIIDLSRGVDRIFSAVVAPATKVFLITQQNLAAIKNTSRILRMLTFEYGVTREQIELIVNRYEKRASIKLKDIEHTITGIPVFMIPNDYRVAIESANLGRPFVENKKNSAITRSIVEFSHHIAKPEEEKKSWLKKIFS</sequence>
<dbReference type="PANTHER" id="PTHR43384">
    <property type="entry name" value="SEPTUM SITE-DETERMINING PROTEIN MIND HOMOLOG, CHLOROPLASTIC-RELATED"/>
    <property type="match status" value="1"/>
</dbReference>
<dbReference type="GO" id="GO:0005829">
    <property type="term" value="C:cytosol"/>
    <property type="evidence" value="ECO:0007669"/>
    <property type="project" value="TreeGrafter"/>
</dbReference>
<reference evidence="2" key="3">
    <citation type="submission" date="2021-03" db="EMBL/GenBank/DDBJ databases">
        <title>Study of the foodborne Vibrio vulnificus isolates from China.</title>
        <authorList>
            <person name="Zheng Z."/>
            <person name="Ye L."/>
        </authorList>
    </citation>
    <scope>NUCLEOTIDE SEQUENCE</scope>
    <source>
        <strain evidence="2">Vv1582</strain>
    </source>
</reference>